<dbReference type="Pfam" id="PF22942">
    <property type="entry name" value="DUF7025"/>
    <property type="match status" value="1"/>
</dbReference>
<proteinExistence type="predicted"/>
<feature type="region of interest" description="Disordered" evidence="1">
    <location>
        <begin position="399"/>
        <end position="427"/>
    </location>
</feature>
<dbReference type="EMBL" id="JAUJFL010000001">
    <property type="protein sequence ID" value="KAK2613926.1"/>
    <property type="molecule type" value="Genomic_DNA"/>
</dbReference>
<dbReference type="AlphaFoldDB" id="A0AAD9SP44"/>
<dbReference type="CDD" id="cd19481">
    <property type="entry name" value="RecA-like_protease"/>
    <property type="match status" value="1"/>
</dbReference>
<keyword evidence="4" id="KW-1185">Reference proteome</keyword>
<dbReference type="InterPro" id="IPR027417">
    <property type="entry name" value="P-loop_NTPase"/>
</dbReference>
<feature type="domain" description="AAA+ ATPase" evidence="2">
    <location>
        <begin position="738"/>
        <end position="866"/>
    </location>
</feature>
<feature type="region of interest" description="Disordered" evidence="1">
    <location>
        <begin position="980"/>
        <end position="1100"/>
    </location>
</feature>
<protein>
    <recommendedName>
        <fullName evidence="2">AAA+ ATPase domain-containing protein</fullName>
    </recommendedName>
</protein>
<reference evidence="3" key="1">
    <citation type="submission" date="2023-06" db="EMBL/GenBank/DDBJ databases">
        <authorList>
            <person name="Noh H."/>
        </authorList>
    </citation>
    <scope>NUCLEOTIDE SEQUENCE</scope>
    <source>
        <strain evidence="3">DUCC20226</strain>
    </source>
</reference>
<evidence type="ECO:0000313" key="3">
    <source>
        <dbReference type="EMBL" id="KAK2613926.1"/>
    </source>
</evidence>
<dbReference type="PANTHER" id="PTHR46411:SF3">
    <property type="entry name" value="AAA+ ATPASE DOMAIN-CONTAINING PROTEIN"/>
    <property type="match status" value="1"/>
</dbReference>
<dbReference type="GO" id="GO:0016887">
    <property type="term" value="F:ATP hydrolysis activity"/>
    <property type="evidence" value="ECO:0007669"/>
    <property type="project" value="InterPro"/>
</dbReference>
<feature type="region of interest" description="Disordered" evidence="1">
    <location>
        <begin position="1"/>
        <end position="57"/>
    </location>
</feature>
<evidence type="ECO:0000313" key="4">
    <source>
        <dbReference type="Proteomes" id="UP001265746"/>
    </source>
</evidence>
<dbReference type="Gene3D" id="3.40.50.300">
    <property type="entry name" value="P-loop containing nucleotide triphosphate hydrolases"/>
    <property type="match status" value="1"/>
</dbReference>
<feature type="compositionally biased region" description="Polar residues" evidence="1">
    <location>
        <begin position="1"/>
        <end position="12"/>
    </location>
</feature>
<comment type="caution">
    <text evidence="3">The sequence shown here is derived from an EMBL/GenBank/DDBJ whole genome shotgun (WGS) entry which is preliminary data.</text>
</comment>
<gene>
    <name evidence="3" type="ORF">N8I77_000794</name>
</gene>
<feature type="compositionally biased region" description="Basic and acidic residues" evidence="1">
    <location>
        <begin position="299"/>
        <end position="316"/>
    </location>
</feature>
<name>A0AAD9SP44_PHOAM</name>
<accession>A0AAD9SP44</accession>
<dbReference type="InterPro" id="IPR054289">
    <property type="entry name" value="DUF7025"/>
</dbReference>
<dbReference type="SMART" id="SM00382">
    <property type="entry name" value="AAA"/>
    <property type="match status" value="1"/>
</dbReference>
<dbReference type="InterPro" id="IPR003593">
    <property type="entry name" value="AAA+_ATPase"/>
</dbReference>
<dbReference type="PANTHER" id="PTHR46411">
    <property type="entry name" value="FAMILY ATPASE, PUTATIVE-RELATED"/>
    <property type="match status" value="1"/>
</dbReference>
<dbReference type="InterPro" id="IPR003959">
    <property type="entry name" value="ATPase_AAA_core"/>
</dbReference>
<feature type="compositionally biased region" description="Basic and acidic residues" evidence="1">
    <location>
        <begin position="980"/>
        <end position="995"/>
    </location>
</feature>
<sequence length="1151" mass="130380">MADTAANSTGATETPHAFMPAPKGSESNEAIGPGAIDTATTSSNSPVPAELSSEQKADLEHRNDVLSGEDQGGPLPGGKELHQTMDQMNQGINEIAASVRTLCSKFSTLPVQSTWPIHYRPPPQPPFPFRSRSVSSASSISRTWMRPPAVLEAKVREYDWENFMNRFSDEHENYAIEVLVSGPDLQDEINQEKKKRGEKAPKPETEEVTPEASSTRKPWIQQVRIQSSAILSFLRMLLGKEAAWWDADVKTFKRPFRAFILLQSKAKVELEKIEEYLLRHPTEAKHEQTSTASEIPAESSEHPTTENEVARLDAPARSRSRSRSRSPMPTVETEELTTEYIAQLPGALEQIRCYVEFVDKDILPFYQEFENIDPKKPPKFRFEDLWYVFRVGELLYTPRQKDSSQKQDKKENQDKQNEQRRQTSAWEDHDVATRQTIWRIHGVHIPGDEGKFGVTSSVNLLCHYIDFDGTEFGAVEKEFQLRPYDDERNLTALAAYPLKFAANAAQILDQAKVMGRKFLASIHNRHGAYSGWTLLHDPQGLPMPNTSGDFTRTPEHINSEIIVDFHEGLNQSPWWKPSIFSGSSSLDIRTRYGPTEDRHIVWSDKDRKEKLRVRDIDIFSSDGMHDYEYQEFMKDHKYLRPKAEDDRRRTEPEGEDIALLPRRIIGYALWERKFVLLDLNFLDQMAVTARDNAFDKLEIDHLHKRLIQSIVSAHFKSRDIEKGGKGLGTQDIIRGKGKGLVLLLHGVPGVGKTATAEAVAQKWGKPLFPITCGDLGLTPESVEKSLNGIFRLAHLWDCVLLLDEADVFISRRTHGSDLQRNALVSVFLRMLEYYNGILFLTTNLPGYLDEAVKSRVHLNLRYDALTLEQVKGIFRLNINQLNEIERERSQALGTTQMDIFEEEIIDFAEDHWKSHTEELGRWNGRQIRNAFSIASSLAHFDAEGKAGRAVQLRKCHFQEVQKATVLYDRYRYSILTASDGDRAKQSEARNDDFNERTFTQRGNEAAQGSALYSRLSVQNTPSRAQGPYEQRGASPQPTPSQPALGIRNAPESAGFSQNQQAGYHTPRQKQPGFYPPPQASPNLQERPGGYPPTPQDFYPTQHTGVSIQQHISHSQTSSLPYRDDVVRDLQGQTGYGQAQATIHGSGHYTNL</sequence>
<feature type="region of interest" description="Disordered" evidence="1">
    <location>
        <begin position="281"/>
        <end position="334"/>
    </location>
</feature>
<dbReference type="Pfam" id="PF00004">
    <property type="entry name" value="AAA"/>
    <property type="match status" value="1"/>
</dbReference>
<organism evidence="3 4">
    <name type="scientific">Phomopsis amygdali</name>
    <name type="common">Fusicoccum amygdali</name>
    <dbReference type="NCBI Taxonomy" id="1214568"/>
    <lineage>
        <taxon>Eukaryota</taxon>
        <taxon>Fungi</taxon>
        <taxon>Dikarya</taxon>
        <taxon>Ascomycota</taxon>
        <taxon>Pezizomycotina</taxon>
        <taxon>Sordariomycetes</taxon>
        <taxon>Sordariomycetidae</taxon>
        <taxon>Diaporthales</taxon>
        <taxon>Diaporthaceae</taxon>
        <taxon>Diaporthe</taxon>
    </lineage>
</organism>
<dbReference type="Pfam" id="PF23232">
    <property type="entry name" value="AAA_lid_13"/>
    <property type="match status" value="1"/>
</dbReference>
<dbReference type="Proteomes" id="UP001265746">
    <property type="component" value="Unassembled WGS sequence"/>
</dbReference>
<evidence type="ECO:0000259" key="2">
    <source>
        <dbReference type="SMART" id="SM00382"/>
    </source>
</evidence>
<feature type="region of interest" description="Disordered" evidence="1">
    <location>
        <begin position="191"/>
        <end position="217"/>
    </location>
</feature>
<dbReference type="InterPro" id="IPR056599">
    <property type="entry name" value="AAA_lid_fung"/>
</dbReference>
<evidence type="ECO:0000256" key="1">
    <source>
        <dbReference type="SAM" id="MobiDB-lite"/>
    </source>
</evidence>
<dbReference type="SUPFAM" id="SSF52540">
    <property type="entry name" value="P-loop containing nucleoside triphosphate hydrolases"/>
    <property type="match status" value="1"/>
</dbReference>
<dbReference type="GO" id="GO:0005524">
    <property type="term" value="F:ATP binding"/>
    <property type="evidence" value="ECO:0007669"/>
    <property type="project" value="InterPro"/>
</dbReference>